<evidence type="ECO:0000313" key="3">
    <source>
        <dbReference type="WBParaSite" id="ACRNAN_scaffold9784.g9230.t1"/>
    </source>
</evidence>
<dbReference type="AlphaFoldDB" id="A0A914EPL1"/>
<keyword evidence="2" id="KW-1185">Reference proteome</keyword>
<proteinExistence type="predicted"/>
<protein>
    <submittedName>
        <fullName evidence="3">Uncharacterized protein</fullName>
    </submittedName>
</protein>
<feature type="region of interest" description="Disordered" evidence="1">
    <location>
        <begin position="1"/>
        <end position="66"/>
    </location>
</feature>
<organism evidence="2 3">
    <name type="scientific">Acrobeloides nanus</name>
    <dbReference type="NCBI Taxonomy" id="290746"/>
    <lineage>
        <taxon>Eukaryota</taxon>
        <taxon>Metazoa</taxon>
        <taxon>Ecdysozoa</taxon>
        <taxon>Nematoda</taxon>
        <taxon>Chromadorea</taxon>
        <taxon>Rhabditida</taxon>
        <taxon>Tylenchina</taxon>
        <taxon>Cephalobomorpha</taxon>
        <taxon>Cephaloboidea</taxon>
        <taxon>Cephalobidae</taxon>
        <taxon>Acrobeloides</taxon>
    </lineage>
</organism>
<accession>A0A914EPL1</accession>
<feature type="compositionally biased region" description="Polar residues" evidence="1">
    <location>
        <begin position="12"/>
        <end position="28"/>
    </location>
</feature>
<evidence type="ECO:0000313" key="2">
    <source>
        <dbReference type="Proteomes" id="UP000887540"/>
    </source>
</evidence>
<feature type="compositionally biased region" description="Pro residues" evidence="1">
    <location>
        <begin position="1"/>
        <end position="11"/>
    </location>
</feature>
<evidence type="ECO:0000256" key="1">
    <source>
        <dbReference type="SAM" id="MobiDB-lite"/>
    </source>
</evidence>
<sequence length="112" mass="12655">MENYNSPPPPYNETQSITNKENSTTPSATFIPMPQPYGTLPIPNNGNPPEPYMFQPHLPNTQNPNPSNYIIQVPPLGQFPVEMEMILFDHPMVFMLDSLLHTVMHGCSPYMP</sequence>
<dbReference type="WBParaSite" id="ACRNAN_scaffold9784.g9230.t1">
    <property type="protein sequence ID" value="ACRNAN_scaffold9784.g9230.t1"/>
    <property type="gene ID" value="ACRNAN_scaffold9784.g9230"/>
</dbReference>
<dbReference type="Proteomes" id="UP000887540">
    <property type="component" value="Unplaced"/>
</dbReference>
<name>A0A914EPL1_9BILA</name>
<reference evidence="3" key="1">
    <citation type="submission" date="2022-11" db="UniProtKB">
        <authorList>
            <consortium name="WormBaseParasite"/>
        </authorList>
    </citation>
    <scope>IDENTIFICATION</scope>
</reference>